<comment type="caution">
    <text evidence="4">The sequence shown here is derived from an EMBL/GenBank/DDBJ whole genome shotgun (WGS) entry which is preliminary data.</text>
</comment>
<dbReference type="AlphaFoldDB" id="A0A8H6YPS1"/>
<keyword evidence="2" id="KW-0472">Membrane</keyword>
<keyword evidence="5" id="KW-1185">Reference proteome</keyword>
<proteinExistence type="predicted"/>
<feature type="transmembrane region" description="Helical" evidence="2">
    <location>
        <begin position="42"/>
        <end position="64"/>
    </location>
</feature>
<keyword evidence="2" id="KW-0812">Transmembrane</keyword>
<feature type="transmembrane region" description="Helical" evidence="2">
    <location>
        <begin position="108"/>
        <end position="134"/>
    </location>
</feature>
<evidence type="ECO:0000256" key="2">
    <source>
        <dbReference type="SAM" id="Phobius"/>
    </source>
</evidence>
<feature type="transmembrane region" description="Helical" evidence="2">
    <location>
        <begin position="240"/>
        <end position="260"/>
    </location>
</feature>
<evidence type="ECO:0000313" key="4">
    <source>
        <dbReference type="EMBL" id="KAF7362581.1"/>
    </source>
</evidence>
<reference evidence="4" key="1">
    <citation type="submission" date="2020-05" db="EMBL/GenBank/DDBJ databases">
        <title>Mycena genomes resolve the evolution of fungal bioluminescence.</title>
        <authorList>
            <person name="Tsai I.J."/>
        </authorList>
    </citation>
    <scope>NUCLEOTIDE SEQUENCE</scope>
    <source>
        <strain evidence="4">CCC161011</strain>
    </source>
</reference>
<sequence length="658" mass="73818">MSKAESHRFIDPSDAFWARYLENADRDDMKVMESLKGDTDGILIFTGLFAATVATFITQSYTWLQPPPLDPTNTLLSQISLQLTIMSNGTEQFPNPLRSGTAPFQTPIYAISINALWFLSLLFSILCALSATLVQQWSRYYIHAAQRAAPPHIRGPAHIKLSYGLERFRVRLCVELIISLIHLAVTLFLAGLIVLLYNLNTLVTYIFLIFSTLAAMAYVFLSITPILFDDVPFRTPLTPFLAGIHTFMSPLFAPAMHLWLSRLPRRQEIPAEVSLNSLQIHRMLDLSLRAVEENQELEDFAETLPGLVGEGNANSRDFISYLRDQDLFGRLGQRLRLSYNNLRTLDMNSNVVRTLTCITTFRLLVERFMGPDASLFPCGSEIPNDSGVGHALNVLERLASSEDVSLSIQASCTLVSMTARLLRIYALTREPFPQADGLAVLPRLLKSFESTLQRNVDIYHNPLDGFTGHLEDLLRHDGRLCNLVFFLTRLIPHLPRLSRDEQALAWRSMVTMEPETIDTSRASRWLVGRFHTIWLEVEERVRQESPSTAPESSSSNALYHILLEHLKPLAASLDLRRLPYTLQNNSVVSVGSSTRTGTPRTTRRVQEKEAGPNPTTQKIGETQSAITAVRVDGVSAAPRRARRAELRPLLLSPASSPT</sequence>
<dbReference type="OrthoDB" id="3219854at2759"/>
<dbReference type="Proteomes" id="UP000620124">
    <property type="component" value="Unassembled WGS sequence"/>
</dbReference>
<dbReference type="InterPro" id="IPR045338">
    <property type="entry name" value="DUF6535"/>
</dbReference>
<gene>
    <name evidence="4" type="ORF">MVEN_00606800</name>
</gene>
<feature type="transmembrane region" description="Helical" evidence="2">
    <location>
        <begin position="205"/>
        <end position="228"/>
    </location>
</feature>
<dbReference type="Pfam" id="PF20153">
    <property type="entry name" value="DUF6535"/>
    <property type="match status" value="1"/>
</dbReference>
<feature type="domain" description="DUF6535" evidence="3">
    <location>
        <begin position="17"/>
        <end position="197"/>
    </location>
</feature>
<organism evidence="4 5">
    <name type="scientific">Mycena venus</name>
    <dbReference type="NCBI Taxonomy" id="2733690"/>
    <lineage>
        <taxon>Eukaryota</taxon>
        <taxon>Fungi</taxon>
        <taxon>Dikarya</taxon>
        <taxon>Basidiomycota</taxon>
        <taxon>Agaricomycotina</taxon>
        <taxon>Agaricomycetes</taxon>
        <taxon>Agaricomycetidae</taxon>
        <taxon>Agaricales</taxon>
        <taxon>Marasmiineae</taxon>
        <taxon>Mycenaceae</taxon>
        <taxon>Mycena</taxon>
    </lineage>
</organism>
<evidence type="ECO:0000256" key="1">
    <source>
        <dbReference type="SAM" id="MobiDB-lite"/>
    </source>
</evidence>
<evidence type="ECO:0000259" key="3">
    <source>
        <dbReference type="Pfam" id="PF20153"/>
    </source>
</evidence>
<evidence type="ECO:0000313" key="5">
    <source>
        <dbReference type="Proteomes" id="UP000620124"/>
    </source>
</evidence>
<feature type="transmembrane region" description="Helical" evidence="2">
    <location>
        <begin position="176"/>
        <end position="199"/>
    </location>
</feature>
<accession>A0A8H6YPS1</accession>
<keyword evidence="2" id="KW-1133">Transmembrane helix</keyword>
<name>A0A8H6YPS1_9AGAR</name>
<dbReference type="EMBL" id="JACAZI010000004">
    <property type="protein sequence ID" value="KAF7362581.1"/>
    <property type="molecule type" value="Genomic_DNA"/>
</dbReference>
<feature type="compositionally biased region" description="Low complexity" evidence="1">
    <location>
        <begin position="589"/>
        <end position="600"/>
    </location>
</feature>
<protein>
    <recommendedName>
        <fullName evidence="3">DUF6535 domain-containing protein</fullName>
    </recommendedName>
</protein>
<feature type="region of interest" description="Disordered" evidence="1">
    <location>
        <begin position="589"/>
        <end position="620"/>
    </location>
</feature>